<evidence type="ECO:0000313" key="2">
    <source>
        <dbReference type="Proteomes" id="UP000596661"/>
    </source>
</evidence>
<proteinExistence type="predicted"/>
<name>A0A803PGF9_CANSA</name>
<evidence type="ECO:0000313" key="1">
    <source>
        <dbReference type="EnsemblPlants" id="cds.evm.model.04.2348"/>
    </source>
</evidence>
<sequence>MNNRFNGMTTTGTHRGMDNLPMTKILVCRFCESPNKAILSGKDGEENGENVLNNTERVTLVKATSIPGHVIQDERGYTIWNWVVWGDATMA</sequence>
<dbReference type="Gramene" id="evm.model.04.2348">
    <property type="protein sequence ID" value="cds.evm.model.04.2348"/>
    <property type="gene ID" value="evm.TU.04.2348"/>
</dbReference>
<dbReference type="AlphaFoldDB" id="A0A803PGF9"/>
<reference evidence="1" key="1">
    <citation type="submission" date="2018-11" db="EMBL/GenBank/DDBJ databases">
        <authorList>
            <person name="Grassa J C."/>
        </authorList>
    </citation>
    <scope>NUCLEOTIDE SEQUENCE [LARGE SCALE GENOMIC DNA]</scope>
</reference>
<accession>A0A803PGF9</accession>
<organism evidence="1 2">
    <name type="scientific">Cannabis sativa</name>
    <name type="common">Hemp</name>
    <name type="synonym">Marijuana</name>
    <dbReference type="NCBI Taxonomy" id="3483"/>
    <lineage>
        <taxon>Eukaryota</taxon>
        <taxon>Viridiplantae</taxon>
        <taxon>Streptophyta</taxon>
        <taxon>Embryophyta</taxon>
        <taxon>Tracheophyta</taxon>
        <taxon>Spermatophyta</taxon>
        <taxon>Magnoliopsida</taxon>
        <taxon>eudicotyledons</taxon>
        <taxon>Gunneridae</taxon>
        <taxon>Pentapetalae</taxon>
        <taxon>rosids</taxon>
        <taxon>fabids</taxon>
        <taxon>Rosales</taxon>
        <taxon>Cannabaceae</taxon>
        <taxon>Cannabis</taxon>
    </lineage>
</organism>
<protein>
    <submittedName>
        <fullName evidence="1">Uncharacterized protein</fullName>
    </submittedName>
</protein>
<dbReference type="Proteomes" id="UP000596661">
    <property type="component" value="Chromosome 4"/>
</dbReference>
<dbReference type="EMBL" id="UZAU01000407">
    <property type="status" value="NOT_ANNOTATED_CDS"/>
    <property type="molecule type" value="Genomic_DNA"/>
</dbReference>
<dbReference type="EnsemblPlants" id="evm.model.04.2348">
    <property type="protein sequence ID" value="cds.evm.model.04.2348"/>
    <property type="gene ID" value="evm.TU.04.2348"/>
</dbReference>
<keyword evidence="2" id="KW-1185">Reference proteome</keyword>
<reference evidence="1" key="2">
    <citation type="submission" date="2021-03" db="UniProtKB">
        <authorList>
            <consortium name="EnsemblPlants"/>
        </authorList>
    </citation>
    <scope>IDENTIFICATION</scope>
</reference>